<gene>
    <name evidence="3" type="ORF">COU31_02315</name>
</gene>
<dbReference type="Pfam" id="PF01817">
    <property type="entry name" value="CM_2"/>
    <property type="match status" value="1"/>
</dbReference>
<dbReference type="InterPro" id="IPR051331">
    <property type="entry name" value="Chorismate_mutase-related"/>
</dbReference>
<dbReference type="GO" id="GO:0009697">
    <property type="term" value="P:salicylic acid biosynthetic process"/>
    <property type="evidence" value="ECO:0007669"/>
    <property type="project" value="TreeGrafter"/>
</dbReference>
<dbReference type="PANTHER" id="PTHR38041">
    <property type="entry name" value="CHORISMATE MUTASE"/>
    <property type="match status" value="1"/>
</dbReference>
<protein>
    <submittedName>
        <fullName evidence="3">Chorismate mutase</fullName>
    </submittedName>
</protein>
<dbReference type="GO" id="GO:0004106">
    <property type="term" value="F:chorismate mutase activity"/>
    <property type="evidence" value="ECO:0007669"/>
    <property type="project" value="InterPro"/>
</dbReference>
<dbReference type="SMART" id="SM00830">
    <property type="entry name" value="CM_2"/>
    <property type="match status" value="1"/>
</dbReference>
<dbReference type="InterPro" id="IPR036263">
    <property type="entry name" value="Chorismate_II_sf"/>
</dbReference>
<name>A0A2M6W435_9BACT</name>
<dbReference type="InterPro" id="IPR002701">
    <property type="entry name" value="CM_II_prokaryot"/>
</dbReference>
<dbReference type="Gene3D" id="1.20.59.10">
    <property type="entry name" value="Chorismate mutase"/>
    <property type="match status" value="1"/>
</dbReference>
<feature type="domain" description="Chorismate mutase" evidence="2">
    <location>
        <begin position="1"/>
        <end position="87"/>
    </location>
</feature>
<evidence type="ECO:0000313" key="3">
    <source>
        <dbReference type="EMBL" id="PIT87548.1"/>
    </source>
</evidence>
<reference evidence="4" key="1">
    <citation type="submission" date="2017-09" db="EMBL/GenBank/DDBJ databases">
        <title>Depth-based differentiation of microbial function through sediment-hosted aquifers and enrichment of novel symbionts in the deep terrestrial subsurface.</title>
        <authorList>
            <person name="Probst A.J."/>
            <person name="Ladd B."/>
            <person name="Jarett J.K."/>
            <person name="Geller-Mcgrath D.E."/>
            <person name="Sieber C.M.K."/>
            <person name="Emerson J.B."/>
            <person name="Anantharaman K."/>
            <person name="Thomas B.C."/>
            <person name="Malmstrom R."/>
            <person name="Stieglmeier M."/>
            <person name="Klingl A."/>
            <person name="Woyke T."/>
            <person name="Ryan C.M."/>
            <person name="Banfield J.F."/>
        </authorList>
    </citation>
    <scope>NUCLEOTIDE SEQUENCE [LARGE SCALE GENOMIC DNA]</scope>
</reference>
<sequence>MNKKISKLRRRIDKLDWRLMRLLSFRLKLAQKIGEIKKAEQMPVLDEARERELMNARQAWAQKLGLDPERAREVFKLILEQSKKEQK</sequence>
<dbReference type="InterPro" id="IPR036979">
    <property type="entry name" value="CM_dom_sf"/>
</dbReference>
<evidence type="ECO:0000313" key="4">
    <source>
        <dbReference type="Proteomes" id="UP000231183"/>
    </source>
</evidence>
<comment type="caution">
    <text evidence="3">The sequence shown here is derived from an EMBL/GenBank/DDBJ whole genome shotgun (WGS) entry which is preliminary data.</text>
</comment>
<dbReference type="SUPFAM" id="SSF48600">
    <property type="entry name" value="Chorismate mutase II"/>
    <property type="match status" value="1"/>
</dbReference>
<dbReference type="GO" id="GO:0046417">
    <property type="term" value="P:chorismate metabolic process"/>
    <property type="evidence" value="ECO:0007669"/>
    <property type="project" value="InterPro"/>
</dbReference>
<evidence type="ECO:0000259" key="2">
    <source>
        <dbReference type="PROSITE" id="PS51168"/>
    </source>
</evidence>
<dbReference type="Proteomes" id="UP000231183">
    <property type="component" value="Unassembled WGS sequence"/>
</dbReference>
<dbReference type="EMBL" id="PFBX01000022">
    <property type="protein sequence ID" value="PIT87548.1"/>
    <property type="molecule type" value="Genomic_DNA"/>
</dbReference>
<accession>A0A2M6W435</accession>
<dbReference type="PROSITE" id="PS51168">
    <property type="entry name" value="CHORISMATE_MUT_2"/>
    <property type="match status" value="1"/>
</dbReference>
<dbReference type="PANTHER" id="PTHR38041:SF1">
    <property type="entry name" value="CHORISMATE MUTASE"/>
    <property type="match status" value="1"/>
</dbReference>
<keyword evidence="1" id="KW-0413">Isomerase</keyword>
<dbReference type="AlphaFoldDB" id="A0A2M6W435"/>
<proteinExistence type="predicted"/>
<organism evidence="3 4">
    <name type="scientific">Candidatus Magasanikbacteria bacterium CG10_big_fil_rev_8_21_14_0_10_40_10</name>
    <dbReference type="NCBI Taxonomy" id="1974648"/>
    <lineage>
        <taxon>Bacteria</taxon>
        <taxon>Candidatus Magasanikiibacteriota</taxon>
    </lineage>
</organism>
<evidence type="ECO:0000256" key="1">
    <source>
        <dbReference type="ARBA" id="ARBA00023235"/>
    </source>
</evidence>